<keyword evidence="4 7" id="KW-0812">Transmembrane</keyword>
<dbReference type="STRING" id="349064.SAMN05660429_00114"/>
<name>A0A1H9Y919_THASX</name>
<dbReference type="GO" id="GO:0022857">
    <property type="term" value="F:transmembrane transporter activity"/>
    <property type="evidence" value="ECO:0007669"/>
    <property type="project" value="InterPro"/>
</dbReference>
<evidence type="ECO:0000256" key="5">
    <source>
        <dbReference type="ARBA" id="ARBA00022989"/>
    </source>
</evidence>
<dbReference type="GO" id="GO:0012505">
    <property type="term" value="C:endomembrane system"/>
    <property type="evidence" value="ECO:0007669"/>
    <property type="project" value="UniProtKB-SubCell"/>
</dbReference>
<evidence type="ECO:0000259" key="8">
    <source>
        <dbReference type="PROSITE" id="PS50850"/>
    </source>
</evidence>
<accession>A0A1H9Y919</accession>
<evidence type="ECO:0000313" key="10">
    <source>
        <dbReference type="Proteomes" id="UP000199308"/>
    </source>
</evidence>
<dbReference type="SUPFAM" id="SSF103473">
    <property type="entry name" value="MFS general substrate transporter"/>
    <property type="match status" value="1"/>
</dbReference>
<dbReference type="GO" id="GO:0016020">
    <property type="term" value="C:membrane"/>
    <property type="evidence" value="ECO:0007669"/>
    <property type="project" value="TreeGrafter"/>
</dbReference>
<dbReference type="PANTHER" id="PTHR23514">
    <property type="entry name" value="BYPASS OF STOP CODON PROTEIN 6"/>
    <property type="match status" value="1"/>
</dbReference>
<dbReference type="InterPro" id="IPR011701">
    <property type="entry name" value="MFS"/>
</dbReference>
<keyword evidence="5 7" id="KW-1133">Transmembrane helix</keyword>
<proteinExistence type="inferred from homology"/>
<evidence type="ECO:0000256" key="4">
    <source>
        <dbReference type="ARBA" id="ARBA00022692"/>
    </source>
</evidence>
<reference evidence="9 10" key="1">
    <citation type="submission" date="2016-10" db="EMBL/GenBank/DDBJ databases">
        <authorList>
            <person name="de Groot N.N."/>
        </authorList>
    </citation>
    <scope>NUCLEOTIDE SEQUENCE [LARGE SCALE GENOMIC DNA]</scope>
    <source>
        <strain evidence="9 10">DSM 19706</strain>
    </source>
</reference>
<dbReference type="AlphaFoldDB" id="A0A1H9Y919"/>
<feature type="transmembrane region" description="Helical" evidence="7">
    <location>
        <begin position="373"/>
        <end position="391"/>
    </location>
</feature>
<feature type="transmembrane region" description="Helical" evidence="7">
    <location>
        <begin position="101"/>
        <end position="121"/>
    </location>
</feature>
<feature type="transmembrane region" description="Helical" evidence="7">
    <location>
        <begin position="227"/>
        <end position="248"/>
    </location>
</feature>
<dbReference type="InterPro" id="IPR020846">
    <property type="entry name" value="MFS_dom"/>
</dbReference>
<keyword evidence="6 7" id="KW-0472">Membrane</keyword>
<evidence type="ECO:0000256" key="3">
    <source>
        <dbReference type="ARBA" id="ARBA00022448"/>
    </source>
</evidence>
<feature type="transmembrane region" description="Helical" evidence="7">
    <location>
        <begin position="133"/>
        <end position="152"/>
    </location>
</feature>
<gene>
    <name evidence="9" type="ORF">SAMN05660429_00114</name>
</gene>
<sequence length="402" mass="43011">MNKSRLFQLCCFALTVTSMTFAIRAGILGQLGIDFGLSDTELGWVNAMAFLGFPIATMVGGAIYNAIGAKRLIALAFACHLIGLVMTITAGGFWGLLISTFLIGFANGAVEAGCNPLIAQIYSDNKTTMLNRFHVWFPGGIVIGALASQGMTSMGLNWQWQVSIILIPTFIYGAMLLKSEFPEFDKQLNSTLNNLKHLISPLYLFLVVIMTFTATAELGTQQWIERILGATGVSPMIVLAMVTGLMALGRYFAGPIIHRFNPTGVLLGSAVFTSLGIYLMSQSTGSMVYVAAIIFALGVTYFWPTMLGCVAEYTPKTGALGLSLIGGAGMFAVSMWNPVIGSWIDGAKAEAAAQNLAATEADIIAGQTVLGNLLMFPLIAVVAFIILYVYIKKQTQQSQQVA</sequence>
<evidence type="ECO:0000256" key="1">
    <source>
        <dbReference type="ARBA" id="ARBA00004127"/>
    </source>
</evidence>
<evidence type="ECO:0000256" key="6">
    <source>
        <dbReference type="ARBA" id="ARBA00023136"/>
    </source>
</evidence>
<protein>
    <submittedName>
        <fullName evidence="9">Nitrate/nitrite transporter NarK</fullName>
    </submittedName>
</protein>
<comment type="similarity">
    <text evidence="2">Belongs to the major facilitator superfamily.</text>
</comment>
<feature type="transmembrane region" description="Helical" evidence="7">
    <location>
        <begin position="319"/>
        <end position="336"/>
    </location>
</feature>
<dbReference type="OrthoDB" id="9783757at2"/>
<feature type="transmembrane region" description="Helical" evidence="7">
    <location>
        <begin position="286"/>
        <end position="307"/>
    </location>
</feature>
<evidence type="ECO:0000256" key="2">
    <source>
        <dbReference type="ARBA" id="ARBA00008335"/>
    </source>
</evidence>
<feature type="transmembrane region" description="Helical" evidence="7">
    <location>
        <begin position="46"/>
        <end position="67"/>
    </location>
</feature>
<feature type="domain" description="Major facilitator superfamily (MFS) profile" evidence="8">
    <location>
        <begin position="6"/>
        <end position="395"/>
    </location>
</feature>
<feature type="transmembrane region" description="Helical" evidence="7">
    <location>
        <begin position="260"/>
        <end position="280"/>
    </location>
</feature>
<comment type="subcellular location">
    <subcellularLocation>
        <location evidence="1">Endomembrane system</location>
        <topology evidence="1">Multi-pass membrane protein</topology>
    </subcellularLocation>
</comment>
<keyword evidence="10" id="KW-1185">Reference proteome</keyword>
<keyword evidence="3" id="KW-0813">Transport</keyword>
<dbReference type="Proteomes" id="UP000199308">
    <property type="component" value="Unassembled WGS sequence"/>
</dbReference>
<dbReference type="PANTHER" id="PTHR23514:SF3">
    <property type="entry name" value="BYPASS OF STOP CODON PROTEIN 6"/>
    <property type="match status" value="1"/>
</dbReference>
<dbReference type="PROSITE" id="PS50850">
    <property type="entry name" value="MFS"/>
    <property type="match status" value="1"/>
</dbReference>
<dbReference type="InterPro" id="IPR036259">
    <property type="entry name" value="MFS_trans_sf"/>
</dbReference>
<feature type="transmembrane region" description="Helical" evidence="7">
    <location>
        <begin position="74"/>
        <end position="95"/>
    </location>
</feature>
<dbReference type="Pfam" id="PF07690">
    <property type="entry name" value="MFS_1"/>
    <property type="match status" value="1"/>
</dbReference>
<dbReference type="Gene3D" id="1.20.1250.20">
    <property type="entry name" value="MFS general substrate transporter like domains"/>
    <property type="match status" value="2"/>
</dbReference>
<dbReference type="EMBL" id="FOHK01000001">
    <property type="protein sequence ID" value="SES64932.1"/>
    <property type="molecule type" value="Genomic_DNA"/>
</dbReference>
<dbReference type="RefSeq" id="WP_093326773.1">
    <property type="nucleotide sequence ID" value="NZ_AP027363.1"/>
</dbReference>
<feature type="transmembrane region" description="Helical" evidence="7">
    <location>
        <begin position="198"/>
        <end position="215"/>
    </location>
</feature>
<feature type="transmembrane region" description="Helical" evidence="7">
    <location>
        <begin position="158"/>
        <end position="177"/>
    </location>
</feature>
<organism evidence="9 10">
    <name type="scientific">Thalassotalea agarivorans</name>
    <name type="common">Thalassomonas agarivorans</name>
    <dbReference type="NCBI Taxonomy" id="349064"/>
    <lineage>
        <taxon>Bacteria</taxon>
        <taxon>Pseudomonadati</taxon>
        <taxon>Pseudomonadota</taxon>
        <taxon>Gammaproteobacteria</taxon>
        <taxon>Alteromonadales</taxon>
        <taxon>Colwelliaceae</taxon>
        <taxon>Thalassotalea</taxon>
    </lineage>
</organism>
<evidence type="ECO:0000313" key="9">
    <source>
        <dbReference type="EMBL" id="SES64932.1"/>
    </source>
</evidence>
<dbReference type="InterPro" id="IPR051788">
    <property type="entry name" value="MFS_Transporter"/>
</dbReference>
<evidence type="ECO:0000256" key="7">
    <source>
        <dbReference type="SAM" id="Phobius"/>
    </source>
</evidence>